<evidence type="ECO:0000259" key="6">
    <source>
        <dbReference type="Pfam" id="PF09118"/>
    </source>
</evidence>
<dbReference type="Pfam" id="PF09118">
    <property type="entry name" value="GO-like_E_set"/>
    <property type="match status" value="1"/>
</dbReference>
<dbReference type="PANTHER" id="PTHR32208">
    <property type="entry name" value="SECRETED PROTEIN-RELATED"/>
    <property type="match status" value="1"/>
</dbReference>
<dbReference type="EMBL" id="NHYE01001378">
    <property type="protein sequence ID" value="PPQ96342.1"/>
    <property type="molecule type" value="Genomic_DNA"/>
</dbReference>
<comment type="caution">
    <text evidence="7">The sequence shown here is derived from an EMBL/GenBank/DDBJ whole genome shotgun (WGS) entry which is preliminary data.</text>
</comment>
<dbReference type="Gene3D" id="2.130.10.80">
    <property type="entry name" value="Galactose oxidase/kelch, beta-propeller"/>
    <property type="match status" value="1"/>
</dbReference>
<keyword evidence="3" id="KW-0472">Membrane</keyword>
<dbReference type="CDD" id="cd02851">
    <property type="entry name" value="E_set_GO_C"/>
    <property type="match status" value="1"/>
</dbReference>
<accession>A0A409Y013</accession>
<feature type="signal peptide" evidence="4">
    <location>
        <begin position="1"/>
        <end position="22"/>
    </location>
</feature>
<dbReference type="PANTHER" id="PTHR32208:SF21">
    <property type="entry name" value="LOW QUALITY PROTEIN: ALDEHYDE OXIDASE GLOX-LIKE"/>
    <property type="match status" value="1"/>
</dbReference>
<feature type="domain" description="Galactose oxidase-like Early set" evidence="6">
    <location>
        <begin position="491"/>
        <end position="599"/>
    </location>
</feature>
<dbReference type="OrthoDB" id="2019572at2759"/>
<evidence type="ECO:0000259" key="5">
    <source>
        <dbReference type="Pfam" id="PF07250"/>
    </source>
</evidence>
<evidence type="ECO:0000313" key="7">
    <source>
        <dbReference type="EMBL" id="PPQ96342.1"/>
    </source>
</evidence>
<organism evidence="7 8">
    <name type="scientific">Gymnopilus dilepis</name>
    <dbReference type="NCBI Taxonomy" id="231916"/>
    <lineage>
        <taxon>Eukaryota</taxon>
        <taxon>Fungi</taxon>
        <taxon>Dikarya</taxon>
        <taxon>Basidiomycota</taxon>
        <taxon>Agaricomycotina</taxon>
        <taxon>Agaricomycetes</taxon>
        <taxon>Agaricomycetidae</taxon>
        <taxon>Agaricales</taxon>
        <taxon>Agaricineae</taxon>
        <taxon>Hymenogastraceae</taxon>
        <taxon>Gymnopilus</taxon>
    </lineage>
</organism>
<dbReference type="InterPro" id="IPR013783">
    <property type="entry name" value="Ig-like_fold"/>
</dbReference>
<proteinExistence type="predicted"/>
<protein>
    <recommendedName>
        <fullName evidence="9">Galactose oxidase-like Early set domain-containing protein</fullName>
    </recommendedName>
</protein>
<dbReference type="SUPFAM" id="SSF81296">
    <property type="entry name" value="E set domains"/>
    <property type="match status" value="1"/>
</dbReference>
<feature type="transmembrane region" description="Helical" evidence="3">
    <location>
        <begin position="651"/>
        <end position="674"/>
    </location>
</feature>
<dbReference type="AlphaFoldDB" id="A0A409Y013"/>
<keyword evidence="3" id="KW-0812">Transmembrane</keyword>
<gene>
    <name evidence="7" type="ORF">CVT26_005026</name>
</gene>
<dbReference type="Pfam" id="PF07250">
    <property type="entry name" value="Glyoxal_oxid_N"/>
    <property type="match status" value="1"/>
</dbReference>
<dbReference type="InterPro" id="IPR009880">
    <property type="entry name" value="Glyoxal_oxidase_N"/>
</dbReference>
<keyword evidence="1 4" id="KW-0732">Signal</keyword>
<evidence type="ECO:0000256" key="1">
    <source>
        <dbReference type="ARBA" id="ARBA00022729"/>
    </source>
</evidence>
<dbReference type="STRING" id="231916.A0A409Y013"/>
<dbReference type="Gene3D" id="1.20.5.510">
    <property type="entry name" value="Single helix bin"/>
    <property type="match status" value="1"/>
</dbReference>
<evidence type="ECO:0000313" key="8">
    <source>
        <dbReference type="Proteomes" id="UP000284706"/>
    </source>
</evidence>
<evidence type="ECO:0000256" key="4">
    <source>
        <dbReference type="SAM" id="SignalP"/>
    </source>
</evidence>
<dbReference type="InterPro" id="IPR014756">
    <property type="entry name" value="Ig_E-set"/>
</dbReference>
<dbReference type="InterPro" id="IPR037293">
    <property type="entry name" value="Gal_Oxidase_central_sf"/>
</dbReference>
<dbReference type="Proteomes" id="UP000284706">
    <property type="component" value="Unassembled WGS sequence"/>
</dbReference>
<dbReference type="SUPFAM" id="SSF50965">
    <property type="entry name" value="Galactose oxidase, central domain"/>
    <property type="match status" value="1"/>
</dbReference>
<name>A0A409Y013_9AGAR</name>
<evidence type="ECO:0000256" key="2">
    <source>
        <dbReference type="SAM" id="MobiDB-lite"/>
    </source>
</evidence>
<feature type="chain" id="PRO_5019323376" description="Galactose oxidase-like Early set domain-containing protein" evidence="4">
    <location>
        <begin position="23"/>
        <end position="798"/>
    </location>
</feature>
<dbReference type="InterPro" id="IPR011043">
    <property type="entry name" value="Gal_Oxase/kelch_b-propeller"/>
</dbReference>
<evidence type="ECO:0008006" key="9">
    <source>
        <dbReference type="Google" id="ProtNLM"/>
    </source>
</evidence>
<evidence type="ECO:0000256" key="3">
    <source>
        <dbReference type="SAM" id="Phobius"/>
    </source>
</evidence>
<sequence>MLSPRLSCVALGLATSISYVAAGTGGSFSPGGNTMISALMMFLGNEESVYILDKAEGNAAQINGHPAWGALWDIGSHQTTLMDVRTNSFCASGMHLPNGSFANFGGNDAVTFQGKPGSQRNPDGTGAWDSVYQDFDGRRAIRVVNPCKSSDDLTSPQCGWFDDPTVLAMKRARWYSGVEPTGDGTVVILGGFVTGGYINRWYPDTDPVTERGSAENTYEFYPARDGDPQPVKFLADTSGLNAYSHMFMMPSGKMLVQANLSTMLWDFNTNTEFRLPDMPNGVARVYPASGAVAMLPLTPANNYTPTVLFCGGSATDSYNYGDYGGPYADMWNIPASNDCQRLTPEPQDGSAPQYQQDDDMLEGRTMGQFIALPDGKMLVINGGLNGTAGYSIGTKNTPEDQMPFGVSLASGPVLTPALYDPNAAPGKRWSNAGLGASQIPRLYHSTAILLPDASVLVAGSNPNPDVNLTTFFPTEYRADIFYPPYFNAPIRPAPTGMPSTLSYGGSPFDILIPSTSYNGSANDAADATQVVIIRGGFTTHAMNMGQRFMQLNNTYTVNQNGSITLHVAQPPPNPNLFQPGPALMFVTINGIPSNGSYVIVGNGQFGTQPTAAASVLPASVRLDSVSGGSQSGNGTTSAHDSSSAATTHTGAIIGGIAAAVAILALLGGIIFFFVRRRRAAAAAGSAQYSGLATGGRGVGESAMSSVNPAYPAWTQRSEGSSVFVPLKAPYEDVWDPSTASINAPFRDSDSARRPSSIASGPSMLGEYDPYSGYPPQGHAPTPDRYPTPQPSQNFGGSR</sequence>
<dbReference type="Gene3D" id="2.60.40.10">
    <property type="entry name" value="Immunoglobulins"/>
    <property type="match status" value="1"/>
</dbReference>
<feature type="region of interest" description="Disordered" evidence="2">
    <location>
        <begin position="742"/>
        <end position="798"/>
    </location>
</feature>
<keyword evidence="8" id="KW-1185">Reference proteome</keyword>
<keyword evidence="3" id="KW-1133">Transmembrane helix</keyword>
<dbReference type="InParanoid" id="A0A409Y013"/>
<feature type="domain" description="Glyoxal oxidase N-terminal" evidence="5">
    <location>
        <begin position="201"/>
        <end position="485"/>
    </location>
</feature>
<dbReference type="InterPro" id="IPR015202">
    <property type="entry name" value="GO-like_E_set"/>
</dbReference>
<reference evidence="7 8" key="1">
    <citation type="journal article" date="2018" name="Evol. Lett.">
        <title>Horizontal gene cluster transfer increased hallucinogenic mushroom diversity.</title>
        <authorList>
            <person name="Reynolds H.T."/>
            <person name="Vijayakumar V."/>
            <person name="Gluck-Thaler E."/>
            <person name="Korotkin H.B."/>
            <person name="Matheny P.B."/>
            <person name="Slot J.C."/>
        </authorList>
    </citation>
    <scope>NUCLEOTIDE SEQUENCE [LARGE SCALE GENOMIC DNA]</scope>
    <source>
        <strain evidence="7 8">SRW20</strain>
    </source>
</reference>